<dbReference type="OrthoDB" id="5340163at2759"/>
<protein>
    <recommendedName>
        <fullName evidence="4">DUF4238 domain-containing protein</fullName>
    </recommendedName>
</protein>
<name>A0A2J6Q2H6_9HELO</name>
<accession>A0A2J6Q2H6</accession>
<evidence type="ECO:0000313" key="2">
    <source>
        <dbReference type="EMBL" id="PMD20477.1"/>
    </source>
</evidence>
<gene>
    <name evidence="2" type="ORF">NA56DRAFT_646576</name>
</gene>
<dbReference type="InterPro" id="IPR025332">
    <property type="entry name" value="DUF4238"/>
</dbReference>
<reference evidence="2 3" key="1">
    <citation type="submission" date="2016-05" db="EMBL/GenBank/DDBJ databases">
        <title>A degradative enzymes factory behind the ericoid mycorrhizal symbiosis.</title>
        <authorList>
            <consortium name="DOE Joint Genome Institute"/>
            <person name="Martino E."/>
            <person name="Morin E."/>
            <person name="Grelet G."/>
            <person name="Kuo A."/>
            <person name="Kohler A."/>
            <person name="Daghino S."/>
            <person name="Barry K."/>
            <person name="Choi C."/>
            <person name="Cichocki N."/>
            <person name="Clum A."/>
            <person name="Copeland A."/>
            <person name="Hainaut M."/>
            <person name="Haridas S."/>
            <person name="Labutti K."/>
            <person name="Lindquist E."/>
            <person name="Lipzen A."/>
            <person name="Khouja H.-R."/>
            <person name="Murat C."/>
            <person name="Ohm R."/>
            <person name="Olson A."/>
            <person name="Spatafora J."/>
            <person name="Veneault-Fourrey C."/>
            <person name="Henrissat B."/>
            <person name="Grigoriev I."/>
            <person name="Martin F."/>
            <person name="Perotto S."/>
        </authorList>
    </citation>
    <scope>NUCLEOTIDE SEQUENCE [LARGE SCALE GENOMIC DNA]</scope>
    <source>
        <strain evidence="2 3">UAMH 7357</strain>
    </source>
</reference>
<sequence>MVDSFASASERSQYHHFIPRFILRNYSHLSEPPTSTRTSKKQGRRKNRSRSMEPMLYGINLASEEPEITETSVAKTFGMIDMYRDVSASTKQHHIEEQLSVLESRAGEVISTIRKAFEAGKTEVWITRTQRDTLRKFLFIMKYRGSGFHSRYCHDNADDYDSNDREMMLKHMKQRGIKKPIDVWFDNIKGILDLKMDCGLEWMEKLSKRIYPDDAKWFINNVQQFYMALVTPTNPDDEFLLTQNAYSIHEGAETERFNPVTGKMECSAYTEFHLFAPIAPRLLIVLRTFLLPVPEEDFDETTREWREAVYKVVVTEPHLHPETAGLFLRDLPIRKALNSYSKIVDGRLVLLNGGPIGTNDRFGFRFFPLSEEYVNKINSIMLNESYRIDLIVFNNKATTYKTLQHYLTSYNGFEIGNDRAKGRMKLRRAAMLLTSASSSQEVPETLPSLSSGALPEDKLYALFTPEEKAKKLYLELSGKSLDIKDFDQGRRLHYMRIKLDSITRGLPEETREARRNQFLELYDQFPVQVIWIYLKRIRFMKLGFTRISSSNMLEDDVLPPQHLYGPEDVVAASRNLFRKKAFCRVMHHASFNGFLIAKPIWGLVSELTLDENGFRRLQEEKSLVLGTQGSICDCGIPKLEAAAEVMREIIKENVQKFWNNNFNIFSKDVDSLIFSEDERIEILTRGLARGYEDEGTRKRLVEDPELEKVLFDVVYPLFGFRHRAKVEADERAKPDERVKTNEGWSYLVQ</sequence>
<evidence type="ECO:0008006" key="4">
    <source>
        <dbReference type="Google" id="ProtNLM"/>
    </source>
</evidence>
<proteinExistence type="predicted"/>
<dbReference type="Proteomes" id="UP000235672">
    <property type="component" value="Unassembled WGS sequence"/>
</dbReference>
<keyword evidence="3" id="KW-1185">Reference proteome</keyword>
<feature type="compositionally biased region" description="Basic residues" evidence="1">
    <location>
        <begin position="38"/>
        <end position="49"/>
    </location>
</feature>
<organism evidence="2 3">
    <name type="scientific">Hyaloscypha hepaticicola</name>
    <dbReference type="NCBI Taxonomy" id="2082293"/>
    <lineage>
        <taxon>Eukaryota</taxon>
        <taxon>Fungi</taxon>
        <taxon>Dikarya</taxon>
        <taxon>Ascomycota</taxon>
        <taxon>Pezizomycotina</taxon>
        <taxon>Leotiomycetes</taxon>
        <taxon>Helotiales</taxon>
        <taxon>Hyaloscyphaceae</taxon>
        <taxon>Hyaloscypha</taxon>
    </lineage>
</organism>
<evidence type="ECO:0000256" key="1">
    <source>
        <dbReference type="SAM" id="MobiDB-lite"/>
    </source>
</evidence>
<dbReference type="Pfam" id="PF14022">
    <property type="entry name" value="DUF4238"/>
    <property type="match status" value="1"/>
</dbReference>
<dbReference type="AlphaFoldDB" id="A0A2J6Q2H6"/>
<feature type="region of interest" description="Disordered" evidence="1">
    <location>
        <begin position="28"/>
        <end position="53"/>
    </location>
</feature>
<evidence type="ECO:0000313" key="3">
    <source>
        <dbReference type="Proteomes" id="UP000235672"/>
    </source>
</evidence>
<dbReference type="EMBL" id="KZ613485">
    <property type="protein sequence ID" value="PMD20477.1"/>
    <property type="molecule type" value="Genomic_DNA"/>
</dbReference>